<evidence type="ECO:0000256" key="2">
    <source>
        <dbReference type="ARBA" id="ARBA00022917"/>
    </source>
</evidence>
<dbReference type="SMART" id="SM00543">
    <property type="entry name" value="MIF4G"/>
    <property type="match status" value="1"/>
</dbReference>
<dbReference type="GO" id="GO:0003729">
    <property type="term" value="F:mRNA binding"/>
    <property type="evidence" value="ECO:0007669"/>
    <property type="project" value="TreeGrafter"/>
</dbReference>
<dbReference type="PANTHER" id="PTHR23253">
    <property type="entry name" value="EUKARYOTIC TRANSLATION INITIATION FACTOR 4 GAMMA"/>
    <property type="match status" value="1"/>
</dbReference>
<keyword evidence="2" id="KW-0648">Protein biosynthesis</keyword>
<feature type="domain" description="MIF4G" evidence="3">
    <location>
        <begin position="81"/>
        <end position="295"/>
    </location>
</feature>
<dbReference type="PANTHER" id="PTHR23253:SF9">
    <property type="entry name" value="EUKARYOTIC TRANSLATION INITIATION FACTOR 4 GAMMA 2"/>
    <property type="match status" value="1"/>
</dbReference>
<reference evidence="4" key="1">
    <citation type="journal article" date="2020" name="Nature">
        <title>Giant virus diversity and host interactions through global metagenomics.</title>
        <authorList>
            <person name="Schulz F."/>
            <person name="Roux S."/>
            <person name="Paez-Espino D."/>
            <person name="Jungbluth S."/>
            <person name="Walsh D.A."/>
            <person name="Denef V.J."/>
            <person name="McMahon K.D."/>
            <person name="Konstantinidis K.T."/>
            <person name="Eloe-Fadrosh E.A."/>
            <person name="Kyrpides N.C."/>
            <person name="Woyke T."/>
        </authorList>
    </citation>
    <scope>NUCLEOTIDE SEQUENCE</scope>
    <source>
        <strain evidence="4">GVMAG-M-3300001351-8</strain>
    </source>
</reference>
<sequence>MIRSTMKIVRYDISLIETLLTNIITKLDAETIKKLTEIKVNNKFITQSNPVVLKYLMEGDTANVWRNQKLNKTQDDLTLFNETLNSNLNKLTNLNFDDIQKKIVELINKLDTIDNTYRSSILDIIFNKSITQHTYACLYSKLLITLIQLLGENFKNDLLDKIRVFYKNNIEKEFNETSYDDICSSNKNKYNLLGNFIFVGELYVNNIIDKSVVQQYLEILFNCSLNSKDIDNLDRYIECLINLITTIGAKLEKELGDEFNSFIIDRLNVIIGNKARFKSRLRFLILDVIDLHKSNWVKK</sequence>
<name>A0A6C0EL27_9ZZZZ</name>
<protein>
    <recommendedName>
        <fullName evidence="3">MIF4G domain-containing protein</fullName>
    </recommendedName>
</protein>
<evidence type="ECO:0000259" key="3">
    <source>
        <dbReference type="SMART" id="SM00543"/>
    </source>
</evidence>
<dbReference type="InterPro" id="IPR003890">
    <property type="entry name" value="MIF4G-like_typ-3"/>
</dbReference>
<dbReference type="GO" id="GO:0003743">
    <property type="term" value="F:translation initiation factor activity"/>
    <property type="evidence" value="ECO:0007669"/>
    <property type="project" value="UniProtKB-KW"/>
</dbReference>
<dbReference type="AlphaFoldDB" id="A0A6C0EL27"/>
<dbReference type="InterPro" id="IPR016024">
    <property type="entry name" value="ARM-type_fold"/>
</dbReference>
<evidence type="ECO:0000256" key="1">
    <source>
        <dbReference type="ARBA" id="ARBA00022540"/>
    </source>
</evidence>
<dbReference type="SUPFAM" id="SSF48371">
    <property type="entry name" value="ARM repeat"/>
    <property type="match status" value="1"/>
</dbReference>
<dbReference type="GO" id="GO:0016281">
    <property type="term" value="C:eukaryotic translation initiation factor 4F complex"/>
    <property type="evidence" value="ECO:0007669"/>
    <property type="project" value="TreeGrafter"/>
</dbReference>
<proteinExistence type="predicted"/>
<evidence type="ECO:0000313" key="4">
    <source>
        <dbReference type="EMBL" id="QHT29133.1"/>
    </source>
</evidence>
<keyword evidence="1" id="KW-0396">Initiation factor</keyword>
<organism evidence="4">
    <name type="scientific">viral metagenome</name>
    <dbReference type="NCBI Taxonomy" id="1070528"/>
    <lineage>
        <taxon>unclassified sequences</taxon>
        <taxon>metagenomes</taxon>
        <taxon>organismal metagenomes</taxon>
    </lineage>
</organism>
<accession>A0A6C0EL27</accession>
<dbReference type="Gene3D" id="1.25.40.180">
    <property type="match status" value="1"/>
</dbReference>
<dbReference type="EMBL" id="MN738869">
    <property type="protein sequence ID" value="QHT29133.1"/>
    <property type="molecule type" value="Genomic_DNA"/>
</dbReference>
<dbReference type="Pfam" id="PF02854">
    <property type="entry name" value="MIF4G"/>
    <property type="match status" value="1"/>
</dbReference>